<dbReference type="RefSeq" id="WP_094154147.1">
    <property type="nucleotide sequence ID" value="NZ_CP020028.1"/>
</dbReference>
<dbReference type="SUPFAM" id="SSF52172">
    <property type="entry name" value="CheY-like"/>
    <property type="match status" value="1"/>
</dbReference>
<gene>
    <name evidence="11" type="ORF">B4V02_06375</name>
</gene>
<dbReference type="GO" id="GO:0006355">
    <property type="term" value="P:regulation of DNA-templated transcription"/>
    <property type="evidence" value="ECO:0007669"/>
    <property type="project" value="InterPro"/>
</dbReference>
<evidence type="ECO:0000256" key="8">
    <source>
        <dbReference type="PROSITE-ProRule" id="PRU01091"/>
    </source>
</evidence>
<dbReference type="PROSITE" id="PS50110">
    <property type="entry name" value="RESPONSE_REGULATORY"/>
    <property type="match status" value="1"/>
</dbReference>
<evidence type="ECO:0000256" key="5">
    <source>
        <dbReference type="ARBA" id="ARBA00023125"/>
    </source>
</evidence>
<evidence type="ECO:0000313" key="11">
    <source>
        <dbReference type="EMBL" id="ASR46329.1"/>
    </source>
</evidence>
<keyword evidence="6" id="KW-0804">Transcription</keyword>
<feature type="DNA-binding region" description="OmpR/PhoB-type" evidence="8">
    <location>
        <begin position="132"/>
        <end position="230"/>
    </location>
</feature>
<evidence type="ECO:0000259" key="9">
    <source>
        <dbReference type="PROSITE" id="PS50110"/>
    </source>
</evidence>
<dbReference type="InterPro" id="IPR011006">
    <property type="entry name" value="CheY-like_superfamily"/>
</dbReference>
<dbReference type="EMBL" id="CP020028">
    <property type="protein sequence ID" value="ASR46329.1"/>
    <property type="molecule type" value="Genomic_DNA"/>
</dbReference>
<dbReference type="CDD" id="cd00383">
    <property type="entry name" value="trans_reg_C"/>
    <property type="match status" value="1"/>
</dbReference>
<dbReference type="OrthoDB" id="9790442at2"/>
<dbReference type="FunFam" id="1.10.10.10:FF:000018">
    <property type="entry name" value="DNA-binding response regulator ResD"/>
    <property type="match status" value="1"/>
</dbReference>
<evidence type="ECO:0000256" key="4">
    <source>
        <dbReference type="ARBA" id="ARBA00023015"/>
    </source>
</evidence>
<organism evidence="11 12">
    <name type="scientific">Paenibacillus kribbensis</name>
    <dbReference type="NCBI Taxonomy" id="172713"/>
    <lineage>
        <taxon>Bacteria</taxon>
        <taxon>Bacillati</taxon>
        <taxon>Bacillota</taxon>
        <taxon>Bacilli</taxon>
        <taxon>Bacillales</taxon>
        <taxon>Paenibacillaceae</taxon>
        <taxon>Paenibacillus</taxon>
    </lineage>
</organism>
<evidence type="ECO:0000256" key="3">
    <source>
        <dbReference type="ARBA" id="ARBA00023012"/>
    </source>
</evidence>
<feature type="modified residue" description="4-aspartylphosphate" evidence="7">
    <location>
        <position position="54"/>
    </location>
</feature>
<evidence type="ECO:0000256" key="2">
    <source>
        <dbReference type="ARBA" id="ARBA00022553"/>
    </source>
</evidence>
<dbReference type="Pfam" id="PF00486">
    <property type="entry name" value="Trans_reg_C"/>
    <property type="match status" value="1"/>
</dbReference>
<keyword evidence="2 7" id="KW-0597">Phosphoprotein</keyword>
<evidence type="ECO:0000313" key="12">
    <source>
        <dbReference type="Proteomes" id="UP000214666"/>
    </source>
</evidence>
<keyword evidence="3" id="KW-0902">Two-component regulatory system</keyword>
<evidence type="ECO:0000256" key="6">
    <source>
        <dbReference type="ARBA" id="ARBA00023163"/>
    </source>
</evidence>
<accession>A0A222WIS0</accession>
<dbReference type="Proteomes" id="UP000214666">
    <property type="component" value="Chromosome"/>
</dbReference>
<dbReference type="InterPro" id="IPR001867">
    <property type="entry name" value="OmpR/PhoB-type_DNA-bd"/>
</dbReference>
<dbReference type="GO" id="GO:0032993">
    <property type="term" value="C:protein-DNA complex"/>
    <property type="evidence" value="ECO:0007669"/>
    <property type="project" value="TreeGrafter"/>
</dbReference>
<sequence length="232" mass="26771">MSKPRVLVVDDENAIRKLIKTVLEADGMVVLQAENGMEAMRMISEEPFDLVLLDIMMENVDGYDVLGQTRNMGIHTPIIFLSGKKEDTDQIIGLGLGADAYVTKPFSPPVLCAQVKNQIKRYRQLQESTQQASRIALGPFLFNHHTYTFQKNNQEIALSSKELQLMKFFMEHPNQVFSKEQLYQNIWKDTVVDNNTIMVYIRHLRTKIEENPTNPKYIKTVWGIGYRFSVER</sequence>
<keyword evidence="4" id="KW-0805">Transcription regulation</keyword>
<dbReference type="CDD" id="cd17574">
    <property type="entry name" value="REC_OmpR"/>
    <property type="match status" value="1"/>
</dbReference>
<dbReference type="GO" id="GO:0000156">
    <property type="term" value="F:phosphorelay response regulator activity"/>
    <property type="evidence" value="ECO:0007669"/>
    <property type="project" value="TreeGrafter"/>
</dbReference>
<dbReference type="GO" id="GO:0000976">
    <property type="term" value="F:transcription cis-regulatory region binding"/>
    <property type="evidence" value="ECO:0007669"/>
    <property type="project" value="TreeGrafter"/>
</dbReference>
<comment type="subcellular location">
    <subcellularLocation>
        <location evidence="1">Cytoplasm</location>
    </subcellularLocation>
</comment>
<dbReference type="KEGG" id="pkb:B4V02_06375"/>
<keyword evidence="12" id="KW-1185">Reference proteome</keyword>
<name>A0A222WIS0_9BACL</name>
<reference evidence="11 12" key="1">
    <citation type="submission" date="2017-03" db="EMBL/GenBank/DDBJ databases">
        <title>Complete genome sequence of Paenibacillus Kribbensis producing bioflocculants.</title>
        <authorList>
            <person name="Lee H.-G."/>
            <person name="Oh H.-M."/>
        </authorList>
    </citation>
    <scope>NUCLEOTIDE SEQUENCE [LARGE SCALE GENOMIC DNA]</scope>
    <source>
        <strain evidence="11 12">AM49</strain>
    </source>
</reference>
<dbReference type="InterPro" id="IPR039420">
    <property type="entry name" value="WalR-like"/>
</dbReference>
<dbReference type="PANTHER" id="PTHR48111">
    <property type="entry name" value="REGULATOR OF RPOS"/>
    <property type="match status" value="1"/>
</dbReference>
<dbReference type="PROSITE" id="PS51755">
    <property type="entry name" value="OMPR_PHOB"/>
    <property type="match status" value="1"/>
</dbReference>
<dbReference type="SMART" id="SM00448">
    <property type="entry name" value="REC"/>
    <property type="match status" value="1"/>
</dbReference>
<dbReference type="PANTHER" id="PTHR48111:SF40">
    <property type="entry name" value="PHOSPHATE REGULON TRANSCRIPTIONAL REGULATORY PROTEIN PHOB"/>
    <property type="match status" value="1"/>
</dbReference>
<dbReference type="Pfam" id="PF00072">
    <property type="entry name" value="Response_reg"/>
    <property type="match status" value="1"/>
</dbReference>
<dbReference type="InterPro" id="IPR001789">
    <property type="entry name" value="Sig_transdc_resp-reg_receiver"/>
</dbReference>
<evidence type="ECO:0000256" key="1">
    <source>
        <dbReference type="ARBA" id="ARBA00004496"/>
    </source>
</evidence>
<feature type="domain" description="OmpR/PhoB-type" evidence="10">
    <location>
        <begin position="132"/>
        <end position="230"/>
    </location>
</feature>
<dbReference type="GO" id="GO:0005829">
    <property type="term" value="C:cytosol"/>
    <property type="evidence" value="ECO:0007669"/>
    <property type="project" value="TreeGrafter"/>
</dbReference>
<evidence type="ECO:0000256" key="7">
    <source>
        <dbReference type="PROSITE-ProRule" id="PRU00169"/>
    </source>
</evidence>
<dbReference type="AlphaFoldDB" id="A0A222WIS0"/>
<keyword evidence="5 8" id="KW-0238">DNA-binding</keyword>
<dbReference type="Gene3D" id="1.10.10.10">
    <property type="entry name" value="Winged helix-like DNA-binding domain superfamily/Winged helix DNA-binding domain"/>
    <property type="match status" value="1"/>
</dbReference>
<dbReference type="Gene3D" id="3.40.50.2300">
    <property type="match status" value="1"/>
</dbReference>
<feature type="domain" description="Response regulatory" evidence="9">
    <location>
        <begin position="5"/>
        <end position="119"/>
    </location>
</feature>
<proteinExistence type="predicted"/>
<evidence type="ECO:0000259" key="10">
    <source>
        <dbReference type="PROSITE" id="PS51755"/>
    </source>
</evidence>
<dbReference type="InterPro" id="IPR036388">
    <property type="entry name" value="WH-like_DNA-bd_sf"/>
</dbReference>
<dbReference type="STRING" id="172713.GCA_001705305_02316"/>
<dbReference type="SMART" id="SM00862">
    <property type="entry name" value="Trans_reg_C"/>
    <property type="match status" value="1"/>
</dbReference>
<protein>
    <submittedName>
        <fullName evidence="11">DNA-binding response regulator</fullName>
    </submittedName>
</protein>